<reference evidence="9 10" key="1">
    <citation type="submission" date="2019-03" db="EMBL/GenBank/DDBJ databases">
        <title>Paraburkholderia sp. 7MH5, isolated from subtropical forest soil.</title>
        <authorList>
            <person name="Gao Z.-H."/>
            <person name="Qiu L.-H."/>
        </authorList>
    </citation>
    <scope>NUCLEOTIDE SEQUENCE [LARGE SCALE GENOMIC DNA]</scope>
    <source>
        <strain evidence="9 10">7MH5</strain>
    </source>
</reference>
<feature type="region of interest" description="Disordered" evidence="6">
    <location>
        <begin position="49"/>
        <end position="113"/>
    </location>
</feature>
<dbReference type="InterPro" id="IPR005300">
    <property type="entry name" value="MltA_B"/>
</dbReference>
<protein>
    <recommendedName>
        <fullName evidence="2">peptidoglycan lytic exotransglycosylase</fullName>
        <ecNumber evidence="2">4.2.2.n1</ecNumber>
    </recommendedName>
    <alternativeName>
        <fullName evidence="5">Murein hydrolase A</fullName>
    </alternativeName>
</protein>
<keyword evidence="7" id="KW-0732">Signal</keyword>
<dbReference type="GO" id="GO:0009253">
    <property type="term" value="P:peptidoglycan catabolic process"/>
    <property type="evidence" value="ECO:0007669"/>
    <property type="project" value="TreeGrafter"/>
</dbReference>
<dbReference type="GO" id="GO:0009254">
    <property type="term" value="P:peptidoglycan turnover"/>
    <property type="evidence" value="ECO:0007669"/>
    <property type="project" value="InterPro"/>
</dbReference>
<evidence type="ECO:0000313" key="10">
    <source>
        <dbReference type="Proteomes" id="UP000295727"/>
    </source>
</evidence>
<dbReference type="SMART" id="SM00925">
    <property type="entry name" value="MltA"/>
    <property type="match status" value="1"/>
</dbReference>
<name>A0A4P7CSL7_9BURK</name>
<evidence type="ECO:0000256" key="3">
    <source>
        <dbReference type="ARBA" id="ARBA00023239"/>
    </source>
</evidence>
<dbReference type="AlphaFoldDB" id="A0A4P7CSL7"/>
<feature type="chain" id="PRO_5020780205" description="peptidoglycan lytic exotransglycosylase" evidence="7">
    <location>
        <begin position="20"/>
        <end position="653"/>
    </location>
</feature>
<keyword evidence="10" id="KW-1185">Reference proteome</keyword>
<dbReference type="GO" id="GO:0019867">
    <property type="term" value="C:outer membrane"/>
    <property type="evidence" value="ECO:0007669"/>
    <property type="project" value="InterPro"/>
</dbReference>
<evidence type="ECO:0000313" key="9">
    <source>
        <dbReference type="EMBL" id="QBQ98958.1"/>
    </source>
</evidence>
<evidence type="ECO:0000256" key="4">
    <source>
        <dbReference type="ARBA" id="ARBA00023316"/>
    </source>
</evidence>
<dbReference type="Pfam" id="PF06725">
    <property type="entry name" value="3D"/>
    <property type="match status" value="1"/>
</dbReference>
<dbReference type="SUPFAM" id="SSF50685">
    <property type="entry name" value="Barwin-like endoglucanases"/>
    <property type="match status" value="2"/>
</dbReference>
<evidence type="ECO:0000256" key="5">
    <source>
        <dbReference type="ARBA" id="ARBA00030918"/>
    </source>
</evidence>
<keyword evidence="3" id="KW-0456">Lyase</keyword>
<gene>
    <name evidence="9" type="ORF">E1956_17075</name>
</gene>
<dbReference type="Proteomes" id="UP000295727">
    <property type="component" value="Chromosome 2"/>
</dbReference>
<evidence type="ECO:0000256" key="6">
    <source>
        <dbReference type="SAM" id="MobiDB-lite"/>
    </source>
</evidence>
<keyword evidence="4" id="KW-0961">Cell wall biogenesis/degradation</keyword>
<dbReference type="CDD" id="cd14485">
    <property type="entry name" value="mltA_like_LT_A"/>
    <property type="match status" value="1"/>
</dbReference>
<dbReference type="KEGG" id="ppai:E1956_17075"/>
<dbReference type="EC" id="4.2.2.n1" evidence="2"/>
<feature type="region of interest" description="Disordered" evidence="6">
    <location>
        <begin position="385"/>
        <end position="483"/>
    </location>
</feature>
<evidence type="ECO:0000256" key="2">
    <source>
        <dbReference type="ARBA" id="ARBA00012587"/>
    </source>
</evidence>
<feature type="compositionally biased region" description="Low complexity" evidence="6">
    <location>
        <begin position="407"/>
        <end position="421"/>
    </location>
</feature>
<dbReference type="Pfam" id="PF03562">
    <property type="entry name" value="MltA"/>
    <property type="match status" value="2"/>
</dbReference>
<dbReference type="GO" id="GO:0071555">
    <property type="term" value="P:cell wall organization"/>
    <property type="evidence" value="ECO:0007669"/>
    <property type="project" value="UniProtKB-KW"/>
</dbReference>
<comment type="catalytic activity">
    <reaction evidence="1">
        <text>Exolytic cleavage of the (1-&gt;4)-beta-glycosidic linkage between N-acetylmuramic acid (MurNAc) and N-acetylglucosamine (GlcNAc) residues in peptidoglycan, from either the reducing or the non-reducing ends of the peptidoglycan chains, with concomitant formation of a 1,6-anhydrobond in the MurNAc residue.</text>
        <dbReference type="EC" id="4.2.2.n1"/>
    </reaction>
</comment>
<feature type="signal peptide" evidence="7">
    <location>
        <begin position="1"/>
        <end position="19"/>
    </location>
</feature>
<dbReference type="Gene3D" id="2.40.240.50">
    <property type="entry name" value="Barwin-like endoglucanases"/>
    <property type="match status" value="1"/>
</dbReference>
<dbReference type="InterPro" id="IPR026044">
    <property type="entry name" value="MltA"/>
</dbReference>
<dbReference type="EMBL" id="CP038149">
    <property type="protein sequence ID" value="QBQ98958.1"/>
    <property type="molecule type" value="Genomic_DNA"/>
</dbReference>
<dbReference type="Gene3D" id="2.40.40.10">
    <property type="entry name" value="RlpA-like domain"/>
    <property type="match status" value="2"/>
</dbReference>
<dbReference type="PROSITE" id="PS51257">
    <property type="entry name" value="PROKAR_LIPOPROTEIN"/>
    <property type="match status" value="1"/>
</dbReference>
<dbReference type="GO" id="GO:0004553">
    <property type="term" value="F:hydrolase activity, hydrolyzing O-glycosyl compounds"/>
    <property type="evidence" value="ECO:0007669"/>
    <property type="project" value="InterPro"/>
</dbReference>
<dbReference type="InterPro" id="IPR036908">
    <property type="entry name" value="RlpA-like_sf"/>
</dbReference>
<evidence type="ECO:0000259" key="8">
    <source>
        <dbReference type="SMART" id="SM00925"/>
    </source>
</evidence>
<evidence type="ECO:0000256" key="1">
    <source>
        <dbReference type="ARBA" id="ARBA00001420"/>
    </source>
</evidence>
<dbReference type="PANTHER" id="PTHR30124:SF0">
    <property type="entry name" value="MEMBRANE-BOUND LYTIC MUREIN TRANSGLYCOSYLASE A"/>
    <property type="match status" value="1"/>
</dbReference>
<dbReference type="PANTHER" id="PTHR30124">
    <property type="entry name" value="MEMBRANE-BOUND LYTIC MUREIN TRANSGLYCOSYLASE A"/>
    <property type="match status" value="1"/>
</dbReference>
<dbReference type="GO" id="GO:0008933">
    <property type="term" value="F:peptidoglycan lytic transglycosylase activity"/>
    <property type="evidence" value="ECO:0007669"/>
    <property type="project" value="TreeGrafter"/>
</dbReference>
<accession>A0A4P7CSL7</accession>
<sequence>MDRSLFLLAAAAAALAGCASDNPASSVVIGPATQTQAAKAQAATPAQQAAMASTANAPQAPSAPTVAASPAAMAAPATPATPSASTLPSPNASATPSAPAPTAEASPSAAPSPAAAPAAAFATRHAWYQAARFSDLPGWSTDDLGGSLDAFKRSCGVLGARNGWAAPCAAARSVDAASAAAIRRFFETYFDVYQIRNTDRSSDGTMTGYYEPLLNGSRQPGGAYVYPVYGVPEDMLYLDSRRLGGAARGSITAARVEGRTVIPLPGAVPGSAKGVYTLDLRDSVPDIRDKKMRLRLDGDRLVPYYTRAEIERGAARAPVLAWVDDPVLLYSMQMQGSGKIRMRDGTIRRVAYAEQNGRPFLPPVAHAGASGRKLKVRGIEMDIDVADDDSSSNGPDLVADANGPQGAAGASDNGASSTGANNDEDDQPVSPLLRGFKLANAGPATSGTARPAVANAQQQSTKSASVGAGGAGGVTSGSTATSSGAGAGIATALGANAHPQHAFATSDPSYVFFRPIPDSPNGPIGALGVPLSAGRSVAVDPRTTPLGAPVFVATGDASQTPGAVNRLMMAQDSGGAIQGAVRADYFYGFGQSAQAEASRTKERLRMWLLLPKGLHVAAQESATKTRGLSNQSNADCLVADPQLCVDDDTGNGQ</sequence>
<proteinExistence type="predicted"/>
<evidence type="ECO:0000256" key="7">
    <source>
        <dbReference type="SAM" id="SignalP"/>
    </source>
</evidence>
<organism evidence="9 10">
    <name type="scientific">Paraburkholderia pallida</name>
    <dbReference type="NCBI Taxonomy" id="2547399"/>
    <lineage>
        <taxon>Bacteria</taxon>
        <taxon>Pseudomonadati</taxon>
        <taxon>Pseudomonadota</taxon>
        <taxon>Betaproteobacteria</taxon>
        <taxon>Burkholderiales</taxon>
        <taxon>Burkholderiaceae</taxon>
        <taxon>Paraburkholderia</taxon>
    </lineage>
</organism>
<dbReference type="InterPro" id="IPR010611">
    <property type="entry name" value="3D_dom"/>
</dbReference>
<dbReference type="OrthoDB" id="9783686at2"/>
<feature type="domain" description="Lytic transglycosylase MltA" evidence="8">
    <location>
        <begin position="213"/>
        <end position="514"/>
    </location>
</feature>